<evidence type="ECO:0008006" key="4">
    <source>
        <dbReference type="Google" id="ProtNLM"/>
    </source>
</evidence>
<feature type="chain" id="PRO_5024454392" description="Cysteine rich repeat domain protein" evidence="1">
    <location>
        <begin position="24"/>
        <end position="136"/>
    </location>
</feature>
<feature type="signal peptide" evidence="1">
    <location>
        <begin position="1"/>
        <end position="23"/>
    </location>
</feature>
<dbReference type="EMBL" id="AP021875">
    <property type="protein sequence ID" value="BBO74826.1"/>
    <property type="molecule type" value="Genomic_DNA"/>
</dbReference>
<dbReference type="PANTHER" id="PTHR11884:SF1">
    <property type="entry name" value="GOLGI APPARATUS PROTEIN 1"/>
    <property type="match status" value="1"/>
</dbReference>
<reference evidence="2 3" key="1">
    <citation type="submission" date="2019-11" db="EMBL/GenBank/DDBJ databases">
        <title>Comparative genomics of hydrocarbon-degrading Desulfosarcina strains.</title>
        <authorList>
            <person name="Watanabe M."/>
            <person name="Kojima H."/>
            <person name="Fukui M."/>
        </authorList>
    </citation>
    <scope>NUCLEOTIDE SEQUENCE [LARGE SCALE GENOMIC DNA]</scope>
    <source>
        <strain evidence="2 3">PP31</strain>
    </source>
</reference>
<dbReference type="KEGG" id="dwd:DSCW_22430"/>
<proteinExistence type="predicted"/>
<keyword evidence="1" id="KW-0732">Signal</keyword>
<dbReference type="RefSeq" id="WP_155303806.1">
    <property type="nucleotide sequence ID" value="NZ_AP021875.1"/>
</dbReference>
<dbReference type="Proteomes" id="UP000427769">
    <property type="component" value="Chromosome"/>
</dbReference>
<dbReference type="InterPro" id="IPR039728">
    <property type="entry name" value="GLG1"/>
</dbReference>
<dbReference type="Pfam" id="PF00839">
    <property type="entry name" value="Cys_rich_FGFR"/>
    <property type="match status" value="2"/>
</dbReference>
<accession>A0A5K7YZJ6</accession>
<dbReference type="OrthoDB" id="330006at2"/>
<dbReference type="InterPro" id="IPR001893">
    <property type="entry name" value="Cys-rich_GLG1_repeat"/>
</dbReference>
<keyword evidence="3" id="KW-1185">Reference proteome</keyword>
<dbReference type="PANTHER" id="PTHR11884">
    <property type="entry name" value="SELECTIN LIGAND RELATED"/>
    <property type="match status" value="1"/>
</dbReference>
<sequence length="136" mass="14769">MIRTLKILVALTAVMMISATAFATDPLTQTVKDGCKVELESYCKGVTPGEGRVLACLYAHEDKLSAKCEFALFDAAVLLERAISALAYAAYECEDDLEKYCADVPVGEGRLLDCIAKNKKKVSKRCLDALIETGLK</sequence>
<evidence type="ECO:0000256" key="1">
    <source>
        <dbReference type="SAM" id="SignalP"/>
    </source>
</evidence>
<protein>
    <recommendedName>
        <fullName evidence="4">Cysteine rich repeat domain protein</fullName>
    </recommendedName>
</protein>
<evidence type="ECO:0000313" key="2">
    <source>
        <dbReference type="EMBL" id="BBO74826.1"/>
    </source>
</evidence>
<dbReference type="GO" id="GO:0016020">
    <property type="term" value="C:membrane"/>
    <property type="evidence" value="ECO:0007669"/>
    <property type="project" value="InterPro"/>
</dbReference>
<organism evidence="2 3">
    <name type="scientific">Desulfosarcina widdelii</name>
    <dbReference type="NCBI Taxonomy" id="947919"/>
    <lineage>
        <taxon>Bacteria</taxon>
        <taxon>Pseudomonadati</taxon>
        <taxon>Thermodesulfobacteriota</taxon>
        <taxon>Desulfobacteria</taxon>
        <taxon>Desulfobacterales</taxon>
        <taxon>Desulfosarcinaceae</taxon>
        <taxon>Desulfosarcina</taxon>
    </lineage>
</organism>
<name>A0A5K7YZJ6_9BACT</name>
<gene>
    <name evidence="2" type="ORF">DSCW_22430</name>
</gene>
<dbReference type="AlphaFoldDB" id="A0A5K7YZJ6"/>
<evidence type="ECO:0000313" key="3">
    <source>
        <dbReference type="Proteomes" id="UP000427769"/>
    </source>
</evidence>